<feature type="compositionally biased region" description="Polar residues" evidence="1">
    <location>
        <begin position="518"/>
        <end position="536"/>
    </location>
</feature>
<dbReference type="Gene3D" id="3.10.20.90">
    <property type="entry name" value="Phosphatidylinositol 3-kinase Catalytic Subunit, Chain A, domain 1"/>
    <property type="match status" value="1"/>
</dbReference>
<dbReference type="GO" id="GO:0036503">
    <property type="term" value="P:ERAD pathway"/>
    <property type="evidence" value="ECO:0007669"/>
    <property type="project" value="TreeGrafter"/>
</dbReference>
<dbReference type="InterPro" id="IPR029071">
    <property type="entry name" value="Ubiquitin-like_domsf"/>
</dbReference>
<reference evidence="4" key="1">
    <citation type="submission" date="2016-11" db="UniProtKB">
        <authorList>
            <consortium name="WormBaseParasite"/>
        </authorList>
    </citation>
    <scope>IDENTIFICATION</scope>
</reference>
<evidence type="ECO:0000259" key="2">
    <source>
        <dbReference type="PROSITE" id="PS50053"/>
    </source>
</evidence>
<evidence type="ECO:0000256" key="1">
    <source>
        <dbReference type="SAM" id="MobiDB-lite"/>
    </source>
</evidence>
<evidence type="ECO:0000313" key="4">
    <source>
        <dbReference type="WBParaSite" id="MhA1_Contig860.frz3.gene16"/>
    </source>
</evidence>
<dbReference type="WBParaSite" id="MhA1_Contig860.frz3.gene16">
    <property type="protein sequence ID" value="MhA1_Contig860.frz3.gene16"/>
    <property type="gene ID" value="MhA1_Contig860.frz3.gene16"/>
</dbReference>
<feature type="compositionally biased region" description="Low complexity" evidence="1">
    <location>
        <begin position="469"/>
        <end position="482"/>
    </location>
</feature>
<sequence>MVLINIPIKLIDREDASIVIDDKDTISQLRDKIAEETSIPRDEQRIIFRGKPLNDDSLKLIDCGFEDKMAVHVVTRPIPRNISPSSSSTEQQFNQQFPPNIQINYTAANQPHIVTQNVIYGQVPFERTQIFNEPNNALTIVGGITETLRNIYRMETEHALVMNLPRSNDFLINITFRSIRQLVVDSSAYERFDNLKNSIKSLAWLFALIKSQLIEKIDLIISGQELDIERQYRNIANILWVMHAFDTFDETQMNNLIQNERDFEIYSLIEQLNEWQIPNDDDHIQYINHLNHPAIVRHCTSRDLSTLLIILSVIEAKINEHLMNRYYQILALNHNLEDNSYTSRLLNYFCTGISRIQNIRGRIHNEISAFHLHLNQNQHNRLYPIYDQHRRIEEPLRAEISLLFSDASTNLPSQTATSQTQATQASSRSNSLPRQQARTSGSSTLSSVLNGFTQFAQQLISRQSHDDNSSSSERPSANSNENQPNIPTPLPFQAHFFNPPNMPPEIANHVQQLISQSIASSTGQQQNTRPTDSHPTPRNVMLVGVSSQSDHILPMGPHLPNFAQPIIEVNQRDADFWNDPQTIALGLHPPPPLQPHHILHNRSLSGQRVPSIRGEQIANMFSERIRVRPQSNANGAAVFNEMDQFAIFVRQTLESIVNCMAQHDSSILRDETRPSSNSGSEVPDNNPGIDLATSLSDDSIQEHFTPHTPPRYNNSGNN</sequence>
<feature type="domain" description="Ubiquitin-like" evidence="2">
    <location>
        <begin position="4"/>
        <end position="76"/>
    </location>
</feature>
<dbReference type="CDD" id="cd17039">
    <property type="entry name" value="Ubl_ubiquitin_like"/>
    <property type="match status" value="1"/>
</dbReference>
<feature type="region of interest" description="Disordered" evidence="1">
    <location>
        <begin position="518"/>
        <end position="538"/>
    </location>
</feature>
<organism evidence="3 4">
    <name type="scientific">Meloidogyne hapla</name>
    <name type="common">Root-knot nematode worm</name>
    <dbReference type="NCBI Taxonomy" id="6305"/>
    <lineage>
        <taxon>Eukaryota</taxon>
        <taxon>Metazoa</taxon>
        <taxon>Ecdysozoa</taxon>
        <taxon>Nematoda</taxon>
        <taxon>Chromadorea</taxon>
        <taxon>Rhabditida</taxon>
        <taxon>Tylenchina</taxon>
        <taxon>Tylenchomorpha</taxon>
        <taxon>Tylenchoidea</taxon>
        <taxon>Meloidogynidae</taxon>
        <taxon>Meloidogyninae</taxon>
        <taxon>Meloidogyne</taxon>
    </lineage>
</organism>
<dbReference type="GO" id="GO:0051787">
    <property type="term" value="F:misfolded protein binding"/>
    <property type="evidence" value="ECO:0007669"/>
    <property type="project" value="TreeGrafter"/>
</dbReference>
<name>A0A1I8BZ51_MELHA</name>
<dbReference type="InterPro" id="IPR000626">
    <property type="entry name" value="Ubiquitin-like_dom"/>
</dbReference>
<dbReference type="GO" id="GO:0031593">
    <property type="term" value="F:polyubiquitin modification-dependent protein binding"/>
    <property type="evidence" value="ECO:0007669"/>
    <property type="project" value="TreeGrafter"/>
</dbReference>
<dbReference type="PROSITE" id="PS50053">
    <property type="entry name" value="UBIQUITIN_2"/>
    <property type="match status" value="1"/>
</dbReference>
<dbReference type="Proteomes" id="UP000095281">
    <property type="component" value="Unplaced"/>
</dbReference>
<protein>
    <submittedName>
        <fullName evidence="4">Ubiquitin-like domain-containing protein</fullName>
    </submittedName>
</protein>
<dbReference type="Pfam" id="PF00240">
    <property type="entry name" value="ubiquitin"/>
    <property type="match status" value="1"/>
</dbReference>
<keyword evidence="3" id="KW-1185">Reference proteome</keyword>
<dbReference type="PANTHER" id="PTHR15204">
    <property type="entry name" value="LARGE PROLINE-RICH PROTEIN BAG6"/>
    <property type="match status" value="1"/>
</dbReference>
<dbReference type="GO" id="GO:0071818">
    <property type="term" value="C:BAT3 complex"/>
    <property type="evidence" value="ECO:0007669"/>
    <property type="project" value="TreeGrafter"/>
</dbReference>
<feature type="region of interest" description="Disordered" evidence="1">
    <location>
        <begin position="667"/>
        <end position="718"/>
    </location>
</feature>
<dbReference type="SUPFAM" id="SSF54236">
    <property type="entry name" value="Ubiquitin-like"/>
    <property type="match status" value="1"/>
</dbReference>
<feature type="compositionally biased region" description="Low complexity" evidence="1">
    <location>
        <begin position="413"/>
        <end position="427"/>
    </location>
</feature>
<dbReference type="AlphaFoldDB" id="A0A1I8BZ51"/>
<proteinExistence type="predicted"/>
<evidence type="ECO:0000313" key="3">
    <source>
        <dbReference type="Proteomes" id="UP000095281"/>
    </source>
</evidence>
<feature type="compositionally biased region" description="Polar residues" evidence="1">
    <location>
        <begin position="428"/>
        <end position="445"/>
    </location>
</feature>
<dbReference type="SMART" id="SM00213">
    <property type="entry name" value="UBQ"/>
    <property type="match status" value="1"/>
</dbReference>
<feature type="region of interest" description="Disordered" evidence="1">
    <location>
        <begin position="411"/>
        <end position="445"/>
    </location>
</feature>
<dbReference type="PANTHER" id="PTHR15204:SF0">
    <property type="entry name" value="LARGE PROLINE-RICH PROTEIN BAG6"/>
    <property type="match status" value="1"/>
</dbReference>
<accession>A0A1I8BZ51</accession>
<feature type="region of interest" description="Disordered" evidence="1">
    <location>
        <begin position="460"/>
        <end position="505"/>
    </location>
</feature>